<dbReference type="GO" id="GO:0003677">
    <property type="term" value="F:DNA binding"/>
    <property type="evidence" value="ECO:0007669"/>
    <property type="project" value="UniProtKB-KW"/>
</dbReference>
<keyword evidence="3" id="KW-0238">DNA-binding</keyword>
<dbReference type="Pfam" id="PF00270">
    <property type="entry name" value="DEAD"/>
    <property type="match status" value="1"/>
</dbReference>
<organism evidence="5 6">
    <name type="scientific">Streptococcus pneumoniae</name>
    <dbReference type="NCBI Taxonomy" id="1313"/>
    <lineage>
        <taxon>Bacteria</taxon>
        <taxon>Bacillati</taxon>
        <taxon>Bacillota</taxon>
        <taxon>Bacilli</taxon>
        <taxon>Lactobacillales</taxon>
        <taxon>Streptococcaceae</taxon>
        <taxon>Streptococcus</taxon>
    </lineage>
</organism>
<dbReference type="GO" id="GO:0006310">
    <property type="term" value="P:DNA recombination"/>
    <property type="evidence" value="ECO:0007669"/>
    <property type="project" value="TreeGrafter"/>
</dbReference>
<feature type="non-terminal residue" evidence="5">
    <location>
        <position position="1"/>
    </location>
</feature>
<dbReference type="GO" id="GO:0006270">
    <property type="term" value="P:DNA replication initiation"/>
    <property type="evidence" value="ECO:0007669"/>
    <property type="project" value="TreeGrafter"/>
</dbReference>
<keyword evidence="2" id="KW-0067">ATP-binding</keyword>
<dbReference type="AlphaFoldDB" id="A0A6G2D618"/>
<dbReference type="GO" id="GO:0006302">
    <property type="term" value="P:double-strand break repair"/>
    <property type="evidence" value="ECO:0007669"/>
    <property type="project" value="TreeGrafter"/>
</dbReference>
<keyword evidence="5" id="KW-0378">Hydrolase</keyword>
<evidence type="ECO:0000259" key="4">
    <source>
        <dbReference type="PROSITE" id="PS51192"/>
    </source>
</evidence>
<gene>
    <name evidence="5" type="ORF">GM539_13050</name>
</gene>
<accession>A0A6G2D618</accession>
<evidence type="ECO:0000313" key="6">
    <source>
        <dbReference type="Proteomes" id="UP000474228"/>
    </source>
</evidence>
<dbReference type="GO" id="GO:0005524">
    <property type="term" value="F:ATP binding"/>
    <property type="evidence" value="ECO:0007669"/>
    <property type="project" value="UniProtKB-KW"/>
</dbReference>
<proteinExistence type="predicted"/>
<dbReference type="PANTHER" id="PTHR30580">
    <property type="entry name" value="PRIMOSOMAL PROTEIN N"/>
    <property type="match status" value="1"/>
</dbReference>
<evidence type="ECO:0000313" key="5">
    <source>
        <dbReference type="EMBL" id="MTV64261.1"/>
    </source>
</evidence>
<dbReference type="PROSITE" id="PS51192">
    <property type="entry name" value="HELICASE_ATP_BIND_1"/>
    <property type="match status" value="1"/>
</dbReference>
<name>A0A6G2D618_STREE</name>
<dbReference type="InterPro" id="IPR011545">
    <property type="entry name" value="DEAD/DEAH_box_helicase_dom"/>
</dbReference>
<dbReference type="PANTHER" id="PTHR30580:SF0">
    <property type="entry name" value="PRIMOSOMAL PROTEIN N"/>
    <property type="match status" value="1"/>
</dbReference>
<keyword evidence="5" id="KW-0347">Helicase</keyword>
<reference evidence="5 6" key="1">
    <citation type="submission" date="2019-11" db="EMBL/GenBank/DDBJ databases">
        <title>Growth characteristics of pneumococcus vary with the chemical composition of the capsule and with environmental conditions.</title>
        <authorList>
            <person name="Tothpal A."/>
            <person name="Desobry K."/>
            <person name="Joshi S."/>
            <person name="Wyllie A.L."/>
            <person name="Weinberger D.M."/>
        </authorList>
    </citation>
    <scope>NUCLEOTIDE SEQUENCE [LARGE SCALE GENOMIC DNA]</scope>
    <source>
        <strain evidence="6">pnumococcus22F</strain>
    </source>
</reference>
<evidence type="ECO:0000256" key="1">
    <source>
        <dbReference type="ARBA" id="ARBA00022741"/>
    </source>
</evidence>
<dbReference type="InterPro" id="IPR014001">
    <property type="entry name" value="Helicase_ATP-bd"/>
</dbReference>
<dbReference type="SUPFAM" id="SSF52540">
    <property type="entry name" value="P-loop containing nucleoside triphosphate hydrolases"/>
    <property type="match status" value="1"/>
</dbReference>
<dbReference type="Proteomes" id="UP000474228">
    <property type="component" value="Unassembled WGS sequence"/>
</dbReference>
<dbReference type="InterPro" id="IPR027417">
    <property type="entry name" value="P-loop_NTPase"/>
</dbReference>
<protein>
    <submittedName>
        <fullName evidence="5">DEAD/DEAH box helicase</fullName>
    </submittedName>
</protein>
<evidence type="ECO:0000256" key="3">
    <source>
        <dbReference type="ARBA" id="ARBA00023125"/>
    </source>
</evidence>
<dbReference type="EMBL" id="WNHJ01000488">
    <property type="protein sequence ID" value="MTV64261.1"/>
    <property type="molecule type" value="Genomic_DNA"/>
</dbReference>
<sequence>TGSGKTEVYLQIIQGALDMGKTAIVLVPEISLTPQMTERFIARFGEQVAILHSGLSNGEKYDEWRKVERGDAQVVVGARSAIFAPLKHLGVIIIDEEHEAS</sequence>
<feature type="non-terminal residue" evidence="5">
    <location>
        <position position="101"/>
    </location>
</feature>
<evidence type="ECO:0000256" key="2">
    <source>
        <dbReference type="ARBA" id="ARBA00022840"/>
    </source>
</evidence>
<dbReference type="GO" id="GO:0043138">
    <property type="term" value="F:3'-5' DNA helicase activity"/>
    <property type="evidence" value="ECO:0007669"/>
    <property type="project" value="TreeGrafter"/>
</dbReference>
<feature type="domain" description="Helicase ATP-binding" evidence="4">
    <location>
        <begin position="1"/>
        <end position="101"/>
    </location>
</feature>
<keyword evidence="1" id="KW-0547">Nucleotide-binding</keyword>
<dbReference type="Gene3D" id="3.40.50.300">
    <property type="entry name" value="P-loop containing nucleotide triphosphate hydrolases"/>
    <property type="match status" value="1"/>
</dbReference>
<comment type="caution">
    <text evidence="5">The sequence shown here is derived from an EMBL/GenBank/DDBJ whole genome shotgun (WGS) entry which is preliminary data.</text>
</comment>
<dbReference type="RefSeq" id="WP_155458723.1">
    <property type="nucleotide sequence ID" value="NZ_WNHJ01000488.1"/>
</dbReference>